<keyword evidence="2" id="KW-1185">Reference proteome</keyword>
<dbReference type="SUPFAM" id="SSF56731">
    <property type="entry name" value="DNA primase core"/>
    <property type="match status" value="1"/>
</dbReference>
<organism evidence="1 2">
    <name type="scientific">Saltatorellus ferox</name>
    <dbReference type="NCBI Taxonomy" id="2528018"/>
    <lineage>
        <taxon>Bacteria</taxon>
        <taxon>Pseudomonadati</taxon>
        <taxon>Planctomycetota</taxon>
        <taxon>Planctomycetia</taxon>
        <taxon>Planctomycetia incertae sedis</taxon>
        <taxon>Saltatorellus</taxon>
    </lineage>
</organism>
<evidence type="ECO:0000313" key="1">
    <source>
        <dbReference type="EMBL" id="QDV07251.1"/>
    </source>
</evidence>
<name>A0A518ET28_9BACT</name>
<sequence length="278" mass="29839">MRCPVCGKTDWCLIRIGLGGELLSAICPRVESPRRWSDAGYLHEFTSTPGTPRIPRRAIRVSIGRDFEPLAGQLRDAVEPDDLHAFARDLGVSTQSLRLLGIGWVSGPALVQLGVKHASHAWSFPMFDHRGRTIGIRLRLPNGRKLAVKGSKNGLFIPSGSPVAGSIFIAEGESDTAALLTMGVYAIGRPGARQCVRALQRHLLGQRVGQVVVVADNDAVGGQGAAELVEGLKARGAAVRLIRTPEKDVRRWLQTGATRVDLDQLVDTARADSGGGHE</sequence>
<protein>
    <recommendedName>
        <fullName evidence="3">Toprim domain-containing protein</fullName>
    </recommendedName>
</protein>
<evidence type="ECO:0000313" key="2">
    <source>
        <dbReference type="Proteomes" id="UP000320390"/>
    </source>
</evidence>
<accession>A0A518ET28</accession>
<dbReference type="Gene3D" id="3.40.1360.10">
    <property type="match status" value="1"/>
</dbReference>
<proteinExistence type="predicted"/>
<dbReference type="EMBL" id="CP036434">
    <property type="protein sequence ID" value="QDV07251.1"/>
    <property type="molecule type" value="Genomic_DNA"/>
</dbReference>
<gene>
    <name evidence="1" type="ORF">Poly30_27700</name>
</gene>
<evidence type="ECO:0008006" key="3">
    <source>
        <dbReference type="Google" id="ProtNLM"/>
    </source>
</evidence>
<dbReference type="AlphaFoldDB" id="A0A518ET28"/>
<dbReference type="Proteomes" id="UP000320390">
    <property type="component" value="Chromosome"/>
</dbReference>
<reference evidence="1 2" key="1">
    <citation type="submission" date="2019-02" db="EMBL/GenBank/DDBJ databases">
        <title>Deep-cultivation of Planctomycetes and their phenomic and genomic characterization uncovers novel biology.</title>
        <authorList>
            <person name="Wiegand S."/>
            <person name="Jogler M."/>
            <person name="Boedeker C."/>
            <person name="Pinto D."/>
            <person name="Vollmers J."/>
            <person name="Rivas-Marin E."/>
            <person name="Kohn T."/>
            <person name="Peeters S.H."/>
            <person name="Heuer A."/>
            <person name="Rast P."/>
            <person name="Oberbeckmann S."/>
            <person name="Bunk B."/>
            <person name="Jeske O."/>
            <person name="Meyerdierks A."/>
            <person name="Storesund J.E."/>
            <person name="Kallscheuer N."/>
            <person name="Luecker S."/>
            <person name="Lage O.M."/>
            <person name="Pohl T."/>
            <person name="Merkel B.J."/>
            <person name="Hornburger P."/>
            <person name="Mueller R.-W."/>
            <person name="Bruemmer F."/>
            <person name="Labrenz M."/>
            <person name="Spormann A.M."/>
            <person name="Op den Camp H."/>
            <person name="Overmann J."/>
            <person name="Amann R."/>
            <person name="Jetten M.S.M."/>
            <person name="Mascher T."/>
            <person name="Medema M.H."/>
            <person name="Devos D.P."/>
            <person name="Kaster A.-K."/>
            <person name="Ovreas L."/>
            <person name="Rohde M."/>
            <person name="Galperin M.Y."/>
            <person name="Jogler C."/>
        </authorList>
    </citation>
    <scope>NUCLEOTIDE SEQUENCE [LARGE SCALE GENOMIC DNA]</scope>
    <source>
        <strain evidence="1 2">Poly30</strain>
    </source>
</reference>